<dbReference type="InterPro" id="IPR011426">
    <property type="entry name" value="CamS"/>
</dbReference>
<dbReference type="STRING" id="426701.SAMN04488098_104410"/>
<feature type="region of interest" description="Disordered" evidence="1">
    <location>
        <begin position="133"/>
        <end position="166"/>
    </location>
</feature>
<feature type="compositionally biased region" description="Acidic residues" evidence="1">
    <location>
        <begin position="38"/>
        <end position="52"/>
    </location>
</feature>
<name>A0A1G9DEL6_9LACT</name>
<organism evidence="3 4">
    <name type="scientific">Alkalibacterium thalassium</name>
    <dbReference type="NCBI Taxonomy" id="426701"/>
    <lineage>
        <taxon>Bacteria</taxon>
        <taxon>Bacillati</taxon>
        <taxon>Bacillota</taxon>
        <taxon>Bacilli</taxon>
        <taxon>Lactobacillales</taxon>
        <taxon>Carnobacteriaceae</taxon>
        <taxon>Alkalibacterium</taxon>
    </lineage>
</organism>
<dbReference type="CDD" id="cd13440">
    <property type="entry name" value="CamS_repeat_2"/>
    <property type="match status" value="1"/>
</dbReference>
<gene>
    <name evidence="3" type="ORF">SAMN04488098_104410</name>
</gene>
<proteinExistence type="predicted"/>
<dbReference type="EMBL" id="FNFK01000044">
    <property type="protein sequence ID" value="SDK62341.1"/>
    <property type="molecule type" value="Genomic_DNA"/>
</dbReference>
<dbReference type="Pfam" id="PF07537">
    <property type="entry name" value="CamS"/>
    <property type="match status" value="1"/>
</dbReference>
<protein>
    <submittedName>
        <fullName evidence="3">Protein involved in sex pheromone biosynthesis</fullName>
    </submittedName>
</protein>
<reference evidence="4" key="1">
    <citation type="submission" date="2016-10" db="EMBL/GenBank/DDBJ databases">
        <authorList>
            <person name="Varghese N."/>
            <person name="Submissions S."/>
        </authorList>
    </citation>
    <scope>NUCLEOTIDE SEQUENCE [LARGE SCALE GENOMIC DNA]</scope>
    <source>
        <strain evidence="4">DSM 19181</strain>
    </source>
</reference>
<feature type="compositionally biased region" description="Acidic residues" evidence="1">
    <location>
        <begin position="135"/>
        <end position="150"/>
    </location>
</feature>
<dbReference type="CDD" id="cd13441">
    <property type="entry name" value="CamS_repeat_1"/>
    <property type="match status" value="1"/>
</dbReference>
<dbReference type="AlphaFoldDB" id="A0A1G9DEL6"/>
<keyword evidence="2" id="KW-0732">Signal</keyword>
<dbReference type="PROSITE" id="PS51257">
    <property type="entry name" value="PROKAR_LIPOPROTEIN"/>
    <property type="match status" value="1"/>
</dbReference>
<feature type="chain" id="PRO_5038595526" evidence="2">
    <location>
        <begin position="20"/>
        <end position="398"/>
    </location>
</feature>
<feature type="signal peptide" evidence="2">
    <location>
        <begin position="1"/>
        <end position="19"/>
    </location>
</feature>
<dbReference type="PIRSF" id="PIRSF012509">
    <property type="entry name" value="CamS"/>
    <property type="match status" value="1"/>
</dbReference>
<evidence type="ECO:0000256" key="2">
    <source>
        <dbReference type="SAM" id="SignalP"/>
    </source>
</evidence>
<dbReference type="Gene3D" id="3.10.570.10">
    <property type="entry name" value="sex pheromone staph- cam373 precursor domain"/>
    <property type="match status" value="1"/>
</dbReference>
<feature type="region of interest" description="Disordered" evidence="1">
    <location>
        <begin position="26"/>
        <end position="52"/>
    </location>
</feature>
<keyword evidence="4" id="KW-1185">Reference proteome</keyword>
<dbReference type="Proteomes" id="UP000199433">
    <property type="component" value="Unassembled WGS sequence"/>
</dbReference>
<accession>A0A1G9DEL6</accession>
<evidence type="ECO:0000313" key="3">
    <source>
        <dbReference type="EMBL" id="SDK62341.1"/>
    </source>
</evidence>
<sequence length="398" mass="45065">MKNKRLIGMLMTSALFLSACGFFPDPVDPNQPPAENGEISEEGEADGQDEESSIVEVQIDSEYYRPVVREDGTYAPSQSRGITRRLNSNLNMRTFESDLMRHAQRYFPTSDHFFQEGQFIPSATINSWLRRQEPVEEDEDNEETTEEASEDLGLNPEDNSGADSQERNPIYLSSILEHNFYEQTDEGLKLAGISIGLAMNSVDYYGDNRDQEQIIPLDELLEEGQVMADQIVSYLREMEELADVPIMVALFEQSRRDSLAPGTYFAEGLSDSGSDSVNSWNRINENRLVFPLEGMQSAEGNSFANFRSEVEGFFPNISGITGVGHYIEEQLVHLEINIMTQFYGKGEIIAFTQFVNEAAVNFLPENVQVEIRLESLNGMEAFLQKDSDDQEYYVMIFN</sequence>
<evidence type="ECO:0000256" key="1">
    <source>
        <dbReference type="SAM" id="MobiDB-lite"/>
    </source>
</evidence>
<evidence type="ECO:0000313" key="4">
    <source>
        <dbReference type="Proteomes" id="UP000199433"/>
    </source>
</evidence>